<dbReference type="InterPro" id="IPR015068">
    <property type="entry name" value="DUF1877"/>
</dbReference>
<evidence type="ECO:0000313" key="1">
    <source>
        <dbReference type="EMBL" id="PTU74698.1"/>
    </source>
</evidence>
<dbReference type="InterPro" id="IPR035944">
    <property type="entry name" value="YfbM-like_sf"/>
</dbReference>
<gene>
    <name evidence="1" type="ORF">DBO85_08520</name>
</gene>
<dbReference type="AlphaFoldDB" id="A0A2T5PAC3"/>
<name>A0A2T5PAC3_9PSED</name>
<evidence type="ECO:0000313" key="2">
    <source>
        <dbReference type="Proteomes" id="UP000244064"/>
    </source>
</evidence>
<accession>A0A2T5PAC3</accession>
<dbReference type="Proteomes" id="UP000244064">
    <property type="component" value="Unassembled WGS sequence"/>
</dbReference>
<comment type="caution">
    <text evidence="1">The sequence shown here is derived from an EMBL/GenBank/DDBJ whole genome shotgun (WGS) entry which is preliminary data.</text>
</comment>
<dbReference type="SUPFAM" id="SSF111069">
    <property type="entry name" value="Hypothetical protein yfbM"/>
    <property type="match status" value="1"/>
</dbReference>
<protein>
    <submittedName>
        <fullName evidence="1">DUF1877 domain-containing protein</fullName>
    </submittedName>
</protein>
<dbReference type="EMBL" id="QASN01000015">
    <property type="protein sequence ID" value="PTU74698.1"/>
    <property type="molecule type" value="Genomic_DNA"/>
</dbReference>
<dbReference type="Pfam" id="PF08974">
    <property type="entry name" value="DUF1877"/>
    <property type="match status" value="1"/>
</dbReference>
<dbReference type="OrthoDB" id="1821531at2"/>
<proteinExistence type="predicted"/>
<organism evidence="1 2">
    <name type="scientific">Pseudomonas mangrovi</name>
    <dbReference type="NCBI Taxonomy" id="2161748"/>
    <lineage>
        <taxon>Bacteria</taxon>
        <taxon>Pseudomonadati</taxon>
        <taxon>Pseudomonadota</taxon>
        <taxon>Gammaproteobacteria</taxon>
        <taxon>Pseudomonadales</taxon>
        <taxon>Pseudomonadaceae</taxon>
        <taxon>Pseudomonas</taxon>
    </lineage>
</organism>
<dbReference type="Gene3D" id="3.40.1760.10">
    <property type="entry name" value="YfbM-like super family"/>
    <property type="match status" value="1"/>
</dbReference>
<dbReference type="RefSeq" id="WP_108106841.1">
    <property type="nucleotide sequence ID" value="NZ_QASN01000015.1"/>
</dbReference>
<reference evidence="1 2" key="1">
    <citation type="submission" date="2018-04" db="EMBL/GenBank/DDBJ databases">
        <title>Pseudomonas sp. nov., isolated from mangrove soil.</title>
        <authorList>
            <person name="Chen C."/>
        </authorList>
    </citation>
    <scope>NUCLEOTIDE SEQUENCE [LARGE SCALE GENOMIC DNA]</scope>
    <source>
        <strain evidence="1 2">TC-11</strain>
    </source>
</reference>
<keyword evidence="2" id="KW-1185">Reference proteome</keyword>
<sequence>MSCLGVHFALTEEEAKALQSFEDEQARITYLVEEIEPRYFEEPRSFIAESDKSWDAMHRALSDGMLTWTGGTYPLNHTVLGGKRLYFKDDYIVSLKSPEQVRDIAKALEAIDAATFRALYNNINAQNYDADLSEEDFEYTWGWFQGVRELYASASIDGRFILFTADQ</sequence>